<evidence type="ECO:0000259" key="2">
    <source>
        <dbReference type="Pfam" id="PF01882"/>
    </source>
</evidence>
<dbReference type="Proteomes" id="UP000037660">
    <property type="component" value="Unassembled WGS sequence"/>
</dbReference>
<reference evidence="4" key="1">
    <citation type="submission" date="2015-07" db="EMBL/GenBank/DDBJ databases">
        <title>Discovery of a poly(ethylene terephthalate assimilation.</title>
        <authorList>
            <person name="Yoshida S."/>
            <person name="Hiraga K."/>
            <person name="Takehana T."/>
            <person name="Taniguchi I."/>
            <person name="Yamaji H."/>
            <person name="Maeda Y."/>
            <person name="Toyohara K."/>
            <person name="Miyamoto K."/>
            <person name="Kimura Y."/>
            <person name="Oda K."/>
        </authorList>
    </citation>
    <scope>NUCLEOTIDE SEQUENCE [LARGE SCALE GENOMIC DNA]</scope>
    <source>
        <strain evidence="4">NBRC 110686 / TISTR 2288 / 201-F6</strain>
    </source>
</reference>
<dbReference type="EMBL" id="BBYR01000003">
    <property type="protein sequence ID" value="GAP33921.1"/>
    <property type="molecule type" value="Genomic_DNA"/>
</dbReference>
<dbReference type="AlphaFoldDB" id="A0A0K8NU31"/>
<sequence length="324" mass="34991">MTPDHTAATEPRTGTAPGAGAAGGAPGRDATAGSAGPRAAPPALLPDLHYRLAHAARGHFPGAHRGHGGPGGLDYRGHARLLDAPDPRRLDLHASLRDPAQAQGHWQVRVFAQRVSVPVWVVADLSASMGVGTGRRKLDVLADLVEALAWSAWRGGDAFGFVGADERLREDWLRPASRLRGQGGPLAERLRAWRPDGRDALGLLEAAAVLGRRGLVFLVSDFHLPLAQVERLLDGLAVHELVPVLLWEPDEFDLGPRAGLARLRDPETGERRLVWWRPALRARWQAAQAARRAAVLAACRARRVEPLVIDTGFDPEAFTRHFTA</sequence>
<evidence type="ECO:0000313" key="3">
    <source>
        <dbReference type="EMBL" id="GAP33921.1"/>
    </source>
</evidence>
<dbReference type="PANTHER" id="PTHR33608:SF6">
    <property type="entry name" value="BLL2464 PROTEIN"/>
    <property type="match status" value="1"/>
</dbReference>
<dbReference type="STRING" id="1547922.ISF6_1699"/>
<comment type="caution">
    <text evidence="3">The sequence shown here is derived from an EMBL/GenBank/DDBJ whole genome shotgun (WGS) entry which is preliminary data.</text>
</comment>
<feature type="compositionally biased region" description="Low complexity" evidence="1">
    <location>
        <begin position="1"/>
        <end position="19"/>
    </location>
</feature>
<dbReference type="PANTHER" id="PTHR33608">
    <property type="entry name" value="BLL2464 PROTEIN"/>
    <property type="match status" value="1"/>
</dbReference>
<dbReference type="Pfam" id="PF01882">
    <property type="entry name" value="DUF58"/>
    <property type="match status" value="1"/>
</dbReference>
<feature type="domain" description="DUF58" evidence="2">
    <location>
        <begin position="104"/>
        <end position="293"/>
    </location>
</feature>
<dbReference type="InterPro" id="IPR002881">
    <property type="entry name" value="DUF58"/>
</dbReference>
<proteinExistence type="predicted"/>
<name>A0A0K8NU31_PISS1</name>
<keyword evidence="4" id="KW-1185">Reference proteome</keyword>
<dbReference type="OrthoDB" id="8996492at2"/>
<dbReference type="RefSeq" id="WP_054018075.1">
    <property type="nucleotide sequence ID" value="NZ_BBYR01000003.1"/>
</dbReference>
<evidence type="ECO:0000256" key="1">
    <source>
        <dbReference type="SAM" id="MobiDB-lite"/>
    </source>
</evidence>
<reference evidence="3 4" key="2">
    <citation type="journal article" date="2016" name="Science">
        <title>A bacterium that degrades and assimilates poly(ethylene terephthalate).</title>
        <authorList>
            <person name="Yoshida S."/>
            <person name="Hiraga K."/>
            <person name="Takehana T."/>
            <person name="Taniguchi I."/>
            <person name="Yamaji H."/>
            <person name="Maeda Y."/>
            <person name="Toyohara K."/>
            <person name="Miyamoto K."/>
            <person name="Kimura Y."/>
            <person name="Oda K."/>
        </authorList>
    </citation>
    <scope>NUCLEOTIDE SEQUENCE [LARGE SCALE GENOMIC DNA]</scope>
    <source>
        <strain evidence="4">NBRC 110686 / TISTR 2288 / 201-F6</strain>
    </source>
</reference>
<organism evidence="3 4">
    <name type="scientific">Piscinibacter sakaiensis</name>
    <name type="common">Ideonella sakaiensis</name>
    <dbReference type="NCBI Taxonomy" id="1547922"/>
    <lineage>
        <taxon>Bacteria</taxon>
        <taxon>Pseudomonadati</taxon>
        <taxon>Pseudomonadota</taxon>
        <taxon>Betaproteobacteria</taxon>
        <taxon>Burkholderiales</taxon>
        <taxon>Sphaerotilaceae</taxon>
        <taxon>Piscinibacter</taxon>
    </lineage>
</organism>
<protein>
    <recommendedName>
        <fullName evidence="2">DUF58 domain-containing protein</fullName>
    </recommendedName>
</protein>
<feature type="compositionally biased region" description="Low complexity" evidence="1">
    <location>
        <begin position="27"/>
        <end position="38"/>
    </location>
</feature>
<evidence type="ECO:0000313" key="4">
    <source>
        <dbReference type="Proteomes" id="UP000037660"/>
    </source>
</evidence>
<accession>A0A0K8NU31</accession>
<gene>
    <name evidence="3" type="ORF">ISF6_1699</name>
</gene>
<feature type="region of interest" description="Disordered" evidence="1">
    <location>
        <begin position="1"/>
        <end position="42"/>
    </location>
</feature>